<accession>A0AAF0C734</accession>
<evidence type="ECO:0000313" key="3">
    <source>
        <dbReference type="Proteomes" id="UP000032352"/>
    </source>
</evidence>
<keyword evidence="1" id="KW-0732">Signal</keyword>
<reference evidence="2 3" key="1">
    <citation type="journal article" date="2015" name="Genome Announc.">
        <title>Draft Genome Sequences of Marine Isolates of Thalassomonas viridans and Thalassomonas actiniarum.</title>
        <authorList>
            <person name="Olonade I."/>
            <person name="van Zyl L.J."/>
            <person name="Trindade M."/>
        </authorList>
    </citation>
    <scope>NUCLEOTIDE SEQUENCE [LARGE SCALE GENOMIC DNA]</scope>
    <source>
        <strain evidence="2 3">XOM25</strain>
    </source>
</reference>
<keyword evidence="3" id="KW-1185">Reference proteome</keyword>
<proteinExistence type="predicted"/>
<feature type="chain" id="PRO_5041983463" evidence="1">
    <location>
        <begin position="26"/>
        <end position="240"/>
    </location>
</feature>
<dbReference type="RefSeq" id="WP_274038296.1">
    <property type="nucleotide sequence ID" value="NZ_CP059733.1"/>
</dbReference>
<feature type="signal peptide" evidence="1">
    <location>
        <begin position="1"/>
        <end position="25"/>
    </location>
</feature>
<organism evidence="2 3">
    <name type="scientific">Thalassomonas viridans</name>
    <dbReference type="NCBI Taxonomy" id="137584"/>
    <lineage>
        <taxon>Bacteria</taxon>
        <taxon>Pseudomonadati</taxon>
        <taxon>Pseudomonadota</taxon>
        <taxon>Gammaproteobacteria</taxon>
        <taxon>Alteromonadales</taxon>
        <taxon>Colwelliaceae</taxon>
        <taxon>Thalassomonas</taxon>
    </lineage>
</organism>
<reference evidence="2 3" key="2">
    <citation type="journal article" date="2022" name="Mar. Drugs">
        <title>Bioassay-Guided Fractionation Leads to the Detection of Cholic Acid Generated by the Rare Thalassomonas sp.</title>
        <authorList>
            <person name="Pheiffer F."/>
            <person name="Schneider Y.K."/>
            <person name="Hansen E.H."/>
            <person name="Andersen J.H."/>
            <person name="Isaksson J."/>
            <person name="Busche T."/>
            <person name="R C."/>
            <person name="Kalinowski J."/>
            <person name="Zyl L.V."/>
            <person name="Trindade M."/>
        </authorList>
    </citation>
    <scope>NUCLEOTIDE SEQUENCE [LARGE SCALE GENOMIC DNA]</scope>
    <source>
        <strain evidence="2 3">XOM25</strain>
    </source>
</reference>
<dbReference type="AlphaFoldDB" id="A0AAF0C734"/>
<evidence type="ECO:0000313" key="2">
    <source>
        <dbReference type="EMBL" id="WDE02926.1"/>
    </source>
</evidence>
<dbReference type="KEGG" id="tvd:SG34_015910"/>
<name>A0AAF0C734_9GAMM</name>
<protein>
    <submittedName>
        <fullName evidence="2">Uncharacterized protein</fullName>
    </submittedName>
</protein>
<dbReference type="Proteomes" id="UP000032352">
    <property type="component" value="Chromosome"/>
</dbReference>
<sequence length="240" mass="27980">MRSNIIYKCTLLLLASLETTIVVNASDTSDILRFVPKSTLEKLTPEETDKLRADMLAAQKRYSQYYISKPLSEDESQQIKLKKTLINIASTPSQYENIPNESYNLIFQGIKRYQFDHGNLKSQLHKELCSFMKKQPIFYTNTSEIVQQIQKSISKEKQQSNQSINNIREALPVMTQSEIDNIVSQMKTPLTRKIFDFETYARSEPEVFTQRIKEKCMKNKSKSLETNKTTDNNNFYFIEQ</sequence>
<gene>
    <name evidence="2" type="ORF">SG34_015910</name>
</gene>
<dbReference type="EMBL" id="CP059733">
    <property type="protein sequence ID" value="WDE02926.1"/>
    <property type="molecule type" value="Genomic_DNA"/>
</dbReference>
<evidence type="ECO:0000256" key="1">
    <source>
        <dbReference type="SAM" id="SignalP"/>
    </source>
</evidence>